<feature type="compositionally biased region" description="Low complexity" evidence="1">
    <location>
        <begin position="342"/>
        <end position="351"/>
    </location>
</feature>
<evidence type="ECO:0000256" key="1">
    <source>
        <dbReference type="SAM" id="MobiDB-lite"/>
    </source>
</evidence>
<feature type="region of interest" description="Disordered" evidence="1">
    <location>
        <begin position="294"/>
        <end position="367"/>
    </location>
</feature>
<feature type="region of interest" description="Disordered" evidence="1">
    <location>
        <begin position="127"/>
        <end position="163"/>
    </location>
</feature>
<reference evidence="2 3" key="1">
    <citation type="journal article" date="2024" name="Science">
        <title>Giant polyketide synthase enzymes in the biosynthesis of giant marine polyether toxins.</title>
        <authorList>
            <person name="Fallon T.R."/>
            <person name="Shende V.V."/>
            <person name="Wierzbicki I.H."/>
            <person name="Pendleton A.L."/>
            <person name="Watervoot N.F."/>
            <person name="Auber R.P."/>
            <person name="Gonzalez D.J."/>
            <person name="Wisecaver J.H."/>
            <person name="Moore B.S."/>
        </authorList>
    </citation>
    <scope>NUCLEOTIDE SEQUENCE [LARGE SCALE GENOMIC DNA]</scope>
    <source>
        <strain evidence="2 3">12B1</strain>
    </source>
</reference>
<keyword evidence="3" id="KW-1185">Reference proteome</keyword>
<feature type="compositionally biased region" description="Basic and acidic residues" evidence="1">
    <location>
        <begin position="140"/>
        <end position="154"/>
    </location>
</feature>
<feature type="region of interest" description="Disordered" evidence="1">
    <location>
        <begin position="57"/>
        <end position="98"/>
    </location>
</feature>
<dbReference type="Proteomes" id="UP001515480">
    <property type="component" value="Unassembled WGS sequence"/>
</dbReference>
<feature type="region of interest" description="Disordered" evidence="1">
    <location>
        <begin position="1"/>
        <end position="45"/>
    </location>
</feature>
<evidence type="ECO:0000313" key="3">
    <source>
        <dbReference type="Proteomes" id="UP001515480"/>
    </source>
</evidence>
<organism evidence="2 3">
    <name type="scientific">Prymnesium parvum</name>
    <name type="common">Toxic golden alga</name>
    <dbReference type="NCBI Taxonomy" id="97485"/>
    <lineage>
        <taxon>Eukaryota</taxon>
        <taxon>Haptista</taxon>
        <taxon>Haptophyta</taxon>
        <taxon>Prymnesiophyceae</taxon>
        <taxon>Prymnesiales</taxon>
        <taxon>Prymnesiaceae</taxon>
        <taxon>Prymnesium</taxon>
    </lineage>
</organism>
<dbReference type="AlphaFoldDB" id="A0AB34IU85"/>
<proteinExistence type="predicted"/>
<protein>
    <submittedName>
        <fullName evidence="2">Uncharacterized protein</fullName>
    </submittedName>
</protein>
<comment type="caution">
    <text evidence="2">The sequence shown here is derived from an EMBL/GenBank/DDBJ whole genome shotgun (WGS) entry which is preliminary data.</text>
</comment>
<name>A0AB34IU85_PRYPA</name>
<gene>
    <name evidence="2" type="ORF">AB1Y20_007230</name>
</gene>
<evidence type="ECO:0000313" key="2">
    <source>
        <dbReference type="EMBL" id="KAL1507611.1"/>
    </source>
</evidence>
<feature type="compositionally biased region" description="Polar residues" evidence="1">
    <location>
        <begin position="297"/>
        <end position="326"/>
    </location>
</feature>
<sequence length="528" mass="56251">MCRAGEVTDERGARDDAPCTWTRDDDQKTPDMHTIEDSATHEEKRRRMKLTTIDLEDLQMQEKSSIPQPSLPRPGGMESDELNCAKKQPKSALEKGRHALRAAEDATAPCVEDLKADPSGPVAVDASQEADSAMAGSRIGGKEVKMEDYSEEPKPYSGESTGRAAATETCIPRLYSDGIPRMYSDGQCNGSTGSTEYGAFPLILDVSAIPVVEEGALDDDAWSETGASAAEGLASAMASPQGAGKGCAACLGRHRPHTCGRGLSLSVSKTSGSARRKGAGTTAAVNANAAYALPKRTGSSSPKRSSIPTTAHTAEDNSSVGSTSPVQKPRASTPRKPPPPAATQGQGAPTARKGWYRREGTPDSSTVRAQALTVQVLRAISDGGLLNNYAAKAPANWKALHSLTQLAVECSFAEEARFRLLVNPLELRHLLAAVEPAANKLCRLLQAGGDAMLGMAMDNSIAGIHLESRKTRLERKQSWEEDAKQVELVRIVRIRFHNKMLVRIVHLAIGKADTQDAAEVDAPPNMRG</sequence>
<dbReference type="EMBL" id="JBGBPQ010000017">
    <property type="protein sequence ID" value="KAL1507611.1"/>
    <property type="molecule type" value="Genomic_DNA"/>
</dbReference>
<feature type="region of interest" description="Disordered" evidence="1">
    <location>
        <begin position="260"/>
        <end position="282"/>
    </location>
</feature>
<accession>A0AB34IU85</accession>